<dbReference type="OrthoDB" id="6159137at2759"/>
<dbReference type="AlphaFoldDB" id="A0A397SQC2"/>
<feature type="domain" description="PABC" evidence="1">
    <location>
        <begin position="39"/>
        <end position="119"/>
    </location>
</feature>
<dbReference type="InterPro" id="IPR036053">
    <property type="entry name" value="PABP-dom"/>
</dbReference>
<name>A0A397SQC2_9GLOM</name>
<dbReference type="EMBL" id="QKYT01000342">
    <property type="protein sequence ID" value="RIA86816.1"/>
    <property type="molecule type" value="Genomic_DNA"/>
</dbReference>
<sequence>MTLSPKERSLCLFNEQYLNKKIIEADAALKFANTEQYKEIEKFMETLKNKPLNEQKQKLGDRLFPKIKNLGLKSATASKVTIKLLDTDDLYELAYSMDDKEKLQQMVIAATKVIQSKLKV</sequence>
<dbReference type="Gene3D" id="1.10.1900.10">
    <property type="entry name" value="c-terminal domain of poly(a) binding protein"/>
    <property type="match status" value="1"/>
</dbReference>
<organism evidence="2 3">
    <name type="scientific">Glomus cerebriforme</name>
    <dbReference type="NCBI Taxonomy" id="658196"/>
    <lineage>
        <taxon>Eukaryota</taxon>
        <taxon>Fungi</taxon>
        <taxon>Fungi incertae sedis</taxon>
        <taxon>Mucoromycota</taxon>
        <taxon>Glomeromycotina</taxon>
        <taxon>Glomeromycetes</taxon>
        <taxon>Glomerales</taxon>
        <taxon>Glomeraceae</taxon>
        <taxon>Glomus</taxon>
    </lineage>
</organism>
<evidence type="ECO:0000313" key="2">
    <source>
        <dbReference type="EMBL" id="RIA86816.1"/>
    </source>
</evidence>
<comment type="caution">
    <text evidence="2">The sequence shown here is derived from an EMBL/GenBank/DDBJ whole genome shotgun (WGS) entry which is preliminary data.</text>
</comment>
<protein>
    <recommendedName>
        <fullName evidence="1">PABC domain-containing protein</fullName>
    </recommendedName>
</protein>
<dbReference type="Pfam" id="PF00658">
    <property type="entry name" value="MLLE"/>
    <property type="match status" value="1"/>
</dbReference>
<reference evidence="2 3" key="1">
    <citation type="submission" date="2018-06" db="EMBL/GenBank/DDBJ databases">
        <title>Comparative genomics reveals the genomic features of Rhizophagus irregularis, R. cerebriforme, R. diaphanum and Gigaspora rosea, and their symbiotic lifestyle signature.</title>
        <authorList>
            <person name="Morin E."/>
            <person name="San Clemente H."/>
            <person name="Chen E.C.H."/>
            <person name="De La Providencia I."/>
            <person name="Hainaut M."/>
            <person name="Kuo A."/>
            <person name="Kohler A."/>
            <person name="Murat C."/>
            <person name="Tang N."/>
            <person name="Roy S."/>
            <person name="Loubradou J."/>
            <person name="Henrissat B."/>
            <person name="Grigoriev I.V."/>
            <person name="Corradi N."/>
            <person name="Roux C."/>
            <person name="Martin F.M."/>
        </authorList>
    </citation>
    <scope>NUCLEOTIDE SEQUENCE [LARGE SCALE GENOMIC DNA]</scope>
    <source>
        <strain evidence="2 3">DAOM 227022</strain>
    </source>
</reference>
<evidence type="ECO:0000259" key="1">
    <source>
        <dbReference type="PROSITE" id="PS51309"/>
    </source>
</evidence>
<dbReference type="SUPFAM" id="SSF63570">
    <property type="entry name" value="PABC (PABP) domain"/>
    <property type="match status" value="1"/>
</dbReference>
<accession>A0A397SQC2</accession>
<dbReference type="SMART" id="SM00517">
    <property type="entry name" value="PolyA"/>
    <property type="match status" value="1"/>
</dbReference>
<dbReference type="GO" id="GO:0003723">
    <property type="term" value="F:RNA binding"/>
    <property type="evidence" value="ECO:0007669"/>
    <property type="project" value="InterPro"/>
</dbReference>
<gene>
    <name evidence="2" type="ORF">C1645_878438</name>
</gene>
<dbReference type="PROSITE" id="PS51309">
    <property type="entry name" value="PABC"/>
    <property type="match status" value="1"/>
</dbReference>
<dbReference type="Proteomes" id="UP000265703">
    <property type="component" value="Unassembled WGS sequence"/>
</dbReference>
<dbReference type="InterPro" id="IPR002004">
    <property type="entry name" value="PABP_HYD_C"/>
</dbReference>
<keyword evidence="3" id="KW-1185">Reference proteome</keyword>
<proteinExistence type="predicted"/>
<evidence type="ECO:0000313" key="3">
    <source>
        <dbReference type="Proteomes" id="UP000265703"/>
    </source>
</evidence>